<dbReference type="InterPro" id="IPR025157">
    <property type="entry name" value="Hemagglutinin_rpt"/>
</dbReference>
<dbReference type="Pfam" id="PF05594">
    <property type="entry name" value="Fil_haemagg"/>
    <property type="match status" value="24"/>
</dbReference>
<feature type="domain" description="Filamentous haemagglutinin FhaB/tRNA nuclease CdiA-like TPS" evidence="3">
    <location>
        <begin position="52"/>
        <end position="172"/>
    </location>
</feature>
<feature type="compositionally biased region" description="Polar residues" evidence="1">
    <location>
        <begin position="3909"/>
        <end position="3934"/>
    </location>
</feature>
<organism evidence="4 5">
    <name type="scientific">Sporomusa acidovorans (strain ATCC 49682 / DSM 3132 / Mol)</name>
    <dbReference type="NCBI Taxonomy" id="1123286"/>
    <lineage>
        <taxon>Bacteria</taxon>
        <taxon>Bacillati</taxon>
        <taxon>Bacillota</taxon>
        <taxon>Negativicutes</taxon>
        <taxon>Selenomonadales</taxon>
        <taxon>Sporomusaceae</taxon>
        <taxon>Sporomusa</taxon>
    </lineage>
</organism>
<proteinExistence type="predicted"/>
<evidence type="ECO:0000256" key="2">
    <source>
        <dbReference type="SAM" id="SignalP"/>
    </source>
</evidence>
<dbReference type="InterPro" id="IPR011050">
    <property type="entry name" value="Pectin_lyase_fold/virulence"/>
</dbReference>
<keyword evidence="5" id="KW-1185">Reference proteome</keyword>
<dbReference type="RefSeq" id="WP_373657528.1">
    <property type="nucleotide sequence ID" value="NZ_CP155571.1"/>
</dbReference>
<feature type="region of interest" description="Disordered" evidence="1">
    <location>
        <begin position="2894"/>
        <end position="2977"/>
    </location>
</feature>
<dbReference type="NCBIfam" id="TIGR01901">
    <property type="entry name" value="adhes_NPXG"/>
    <property type="match status" value="1"/>
</dbReference>
<feature type="signal peptide" evidence="2">
    <location>
        <begin position="1"/>
        <end position="30"/>
    </location>
</feature>
<dbReference type="Gene3D" id="2.160.20.10">
    <property type="entry name" value="Single-stranded right-handed beta-helix, Pectin lyase-like"/>
    <property type="match status" value="1"/>
</dbReference>
<feature type="compositionally biased region" description="Polar residues" evidence="1">
    <location>
        <begin position="2894"/>
        <end position="2918"/>
    </location>
</feature>
<feature type="region of interest" description="Disordered" evidence="1">
    <location>
        <begin position="3896"/>
        <end position="3934"/>
    </location>
</feature>
<dbReference type="SMART" id="SM00912">
    <property type="entry name" value="Haemagg_act"/>
    <property type="match status" value="1"/>
</dbReference>
<protein>
    <recommendedName>
        <fullName evidence="3">Filamentous haemagglutinin FhaB/tRNA nuclease CdiA-like TPS domain-containing protein</fullName>
    </recommendedName>
</protein>
<feature type="chain" id="PRO_5045428334" description="Filamentous haemagglutinin FhaB/tRNA nuclease CdiA-like TPS domain-containing protein" evidence="2">
    <location>
        <begin position="31"/>
        <end position="4284"/>
    </location>
</feature>
<accession>A0ABZ3J7J1</accession>
<dbReference type="InterPro" id="IPR006626">
    <property type="entry name" value="PbH1"/>
</dbReference>
<keyword evidence="2" id="KW-0732">Signal</keyword>
<evidence type="ECO:0000313" key="5">
    <source>
        <dbReference type="Proteomes" id="UP000216052"/>
    </source>
</evidence>
<name>A0ABZ3J7J1_SPOA4</name>
<feature type="compositionally biased region" description="Basic and acidic residues" evidence="1">
    <location>
        <begin position="3899"/>
        <end position="3908"/>
    </location>
</feature>
<dbReference type="InterPro" id="IPR012334">
    <property type="entry name" value="Pectin_lyas_fold"/>
</dbReference>
<evidence type="ECO:0000259" key="3">
    <source>
        <dbReference type="SMART" id="SM00912"/>
    </source>
</evidence>
<dbReference type="Proteomes" id="UP000216052">
    <property type="component" value="Chromosome"/>
</dbReference>
<evidence type="ECO:0000256" key="1">
    <source>
        <dbReference type="SAM" id="MobiDB-lite"/>
    </source>
</evidence>
<gene>
    <name evidence="4" type="ORF">SPACI_044690</name>
</gene>
<dbReference type="Pfam" id="PF05860">
    <property type="entry name" value="TPS"/>
    <property type="match status" value="1"/>
</dbReference>
<dbReference type="SUPFAM" id="SSF51126">
    <property type="entry name" value="Pectin lyase-like"/>
    <property type="match status" value="1"/>
</dbReference>
<dbReference type="SMART" id="SM00710">
    <property type="entry name" value="PbH1"/>
    <property type="match status" value="12"/>
</dbReference>
<feature type="region of interest" description="Disordered" evidence="1">
    <location>
        <begin position="3946"/>
        <end position="3984"/>
    </location>
</feature>
<dbReference type="NCBIfam" id="TIGR01731">
    <property type="entry name" value="fil_hemag_20aa"/>
    <property type="match status" value="45"/>
</dbReference>
<evidence type="ECO:0000313" key="4">
    <source>
        <dbReference type="EMBL" id="XFO74359.1"/>
    </source>
</evidence>
<dbReference type="InterPro" id="IPR010069">
    <property type="entry name" value="CdiA_FHA1_rpt"/>
</dbReference>
<feature type="compositionally biased region" description="Polar residues" evidence="1">
    <location>
        <begin position="2947"/>
        <end position="2977"/>
    </location>
</feature>
<dbReference type="InterPro" id="IPR008619">
    <property type="entry name" value="Filamentous_hemagglutn_rpt"/>
</dbReference>
<dbReference type="Pfam" id="PF13332">
    <property type="entry name" value="Fil_haemagg_2"/>
    <property type="match status" value="5"/>
</dbReference>
<dbReference type="EMBL" id="CP155571">
    <property type="protein sequence ID" value="XFO74359.1"/>
    <property type="molecule type" value="Genomic_DNA"/>
</dbReference>
<dbReference type="InterPro" id="IPR008638">
    <property type="entry name" value="FhaB/CdiA-like_TPS"/>
</dbReference>
<reference evidence="4" key="1">
    <citation type="submission" date="2024-05" db="EMBL/GenBank/DDBJ databases">
        <title>Isolation and characterization of Sporomusa carbonis sp. nov., a carboxydotrophic hydrogenogen in the genus of Sporomusa isolated from a charcoal burning pile.</title>
        <authorList>
            <person name="Boeer T."/>
            <person name="Rosenbaum F."/>
            <person name="Eysell L."/>
            <person name="Mueller V."/>
            <person name="Daniel R."/>
            <person name="Poehlein A."/>
        </authorList>
    </citation>
    <scope>NUCLEOTIDE SEQUENCE [LARGE SCALE GENOMIC DNA]</scope>
    <source>
        <strain evidence="4">DSM 3132</strain>
    </source>
</reference>
<sequence length="4284" mass="432686">MIGFSSGKRNLNKFIAWFTLAVFSLQPVGAAAQVAADPQAPANNRPVVDSAPNGTPVIQINTPSAAGVSRNLYQQFDITAKGLILNNSFKLTTTQLAGYIQGNPNLAGGAARLILNEVTGNHISNLRGYLEVAGQRADVIIANRSGIVGNGFGFINTNRGVLTTGVPVFGGSGSLDAFRVTRGQISVQGTGIDATGADRVDLISRAVNFNAGIWAKELNVVTGSNNVAYNTLKPQTVAGEGDQPQVALDVSALGGMYANKIKLVGTERGVGVNSRGTLSAAGDLILTNEGKITLSGPTNTTGNLTINTTDTLTNQGTTYAQGNTRVTGSTVTNTGVLAAGQNTQISAQTMQSTGTLAAGLRSDGTVGTSGDLNLAATGTVSATGNNIAAGNLTETGAAIDHRGANTYAGQAAAVTATSGNINHTGAALQAGGALTMSAAGSVTNDKSVNGTAGQITAGNIAITAAGISNKGGSIAQTGAGATYLIAANTIDNTEGTVATNGSSLSLKANTVTNNQGKIQHAGTDKLMINTGGDMTNHNGTIRSNGQTSVSSQNLDNTQGTVAAQKELAITAAAVDNTQGTLAAADALSLSATGAIHNQQGIIQAGKSLSVSSQALNNTSGQIINLDASDTTITVKDSLQNQSGLIGGNGDVHVTAHDVASQGGRIIAHNNLTITSGQSTDNTRGTISAGQAIHFNQSKASLTNGGGTITAGGALQIQAATVDNTGGKLAANQDVTLTAQNLTGSGQTVAGQDITLALTGDLVNSSGGQLKANRDLNINAGGMVTNQGSITAVGNANIASGSITNEADAVLASGDSLTLAAAGTIANSGQLAGKAVAVSALHVTNTGSVSAATLQTVANSLANSGRITSTNNMNLLVQGDLVNQGVMYAQGNTNITDVHTLTNSGVLAAAHNLTIAASEVASTGSLGAGIASDGSVGDVGNLTVTASGTLSSQGQTLAGGNLTLTGGSLDLSGGKTSAGGLAGITAIAGDINNTGGSIKVGRTLTVNAGVALKNDAAANGSQGQIVAEKVAVTAKNVSNRGGSIKQLGAAATSLKVTSIDNTGGTLATNGESLTLAAAEIKNNGGQIQHAGTGALVIKTSGDIENKNGLIAGNGSASLEGQTIDNSQGTVIVQKAMKITAGAVNNEQGTLTGADQVTLTAAGAVNNRQGILQAGKGLAISSRSLANTGGKVINLDTGHTKITVTESLQNGSGLIGGNGDVDITGQSLSNQGGRITAQKSLTLTSEQTTDNTGGTIAAGQNITLWQSGANLTNQDGTISAGGILQIQAAAVDNTKGNIAANNDVTLTAQSLNGNGQTLAGGDLAITVTGSLTNSVGGQFQANRDLNINAGGAVTNRGSITAVRNAALMGGSITNEADAVLASGDSLTLAAAGTIDNSGQLAGHDVSVSALQATNAGTVSAAALTIAVNGLKNSGRMNSTTAMNLQVQWDLVNQGVMYAQENTNITDVHTLTNSGVLAAAHNLTIAASEVASTGSLGAGITSDGSVGDAGNLTVTAGGVVASQGQTLAGGNLTLSGGSLDLSGGRTSAGGLADITATAGDINNTGGSIKVGRTLTVNAGFAIKNDAAANGSQGQIIAEKVAVTAKSISNRGGSMKQLGAEATSLKVTSIDNTGGTLATNGASLTLAANEIKNNGGQIQHAGTGALVIKTTGALENKNGLIAGNGSASLEGQTIDNTQGTVIAQKAMKITAGAVNNEQGTLSGADQVTLTAAGAVNNRQGILQAGKGLNLSSRSLNNTGGKIINLDTSHTQIQVTESLQNDSGLLGGNGDVDITSQSLSNQGGWITAKNNLILTSEQYTDNTGGTILSGQDLSLKQAGANLSNTAGTITAGRNLAIQAAAVDNTAGNLAANQDIILTAQSLNGNGQTLAGEDIAITVTGSLTNSAGGQFKANRDLNVTAGGALINQGNMIAVRNATLVGSSLTNDTNAALATGSTLTLSTAGKVANRGQLAGKDVSVSALQVISSGSVNADVVKVETNSLTNSGQLNSTGDINLLVHGDLSNQGTIYAQGNVGIQAVQMLTNSGIVAAGHNTTIAANEVASTGALGAGINSNGSVGDAGDLTITAAGAVASRGQALAGGNLTITGEALELTGSRTYAGGSAGITATTGDINNSGGTIETGNALTMKAAGNVQNAADATGNKGRIVAGTVSITANTIDNHDGHIAQTGAGATNLIAADTIDNTGGTIATNGDAVTLQGKSLLNSSGQLQHAGTGLLTIIAANGLDNSNGTIAGNGRADIKSQGFFDNTQGSIIAQRQLALQAAAITNTRGFLAGDTVDIASQATLTNNRGLIQATKGLNLTARALANQNGSILSLDQSGATIGVDQAIDNTNGLIGANGDLSLTAASLTNQNGQVLAQGTLTVNAGQGIDNTGGKLLAQQDLKLKQSSSTLNNTDGNIRATGNLTVEAKTIQTANGTLSASKDMNLTTQNLTGSNRKLTAGQDVNLTVNSDFTQEAGSQLQANRDVHLAVTGTLTNQGTITAVRNASLNAAAVTNNAGATLSAGTGLTIAATGDVNNSGRFDGNTVVVQAQNVNNTGTVTANDLTVQANTIKNTGDAAILATTGEMNLNAAGSVENKDGANIYSMGNITIAGSARRDSNGQPLDRTNSVLNQSATIEADGNISIYANDITNKKRVLEVGEKVVSKIIYASAVDKVVLVAYHLGGNNNDVKEELCTDLLDSTAAKKISNNNTGALDQYGNRAPTWLLGETTTETYFIDDSPAGEIRAGRNILLQGVTVNNNNSTIIAAGTLEASGILNNLSQGRVRITTRHLADTYWDNRVGNTSGTGPKGAFEGSKDWITDGTYYNKILRQYDDSVYEQLSGYSSIFGGGQQVIINGPSVNNITKNPTNVTGGNFSTLQTTQQSNVSKIQTVLGNANLQGGSNLGQSTGTSVRPSNTPVNNPATVGEAGKYGTLSEIQKDTGGNTGLPGSTALGQSGVSVKPSSAPVSNQTTVGETGQHSPLSTIEKETGGNAALPGSTALEQNGVSVKPGNTPVNTQATVGDAGHAATVAEVAKQPSMNITLPTNGLYTIHSEPGSKYLVETDPRFANYQSFISSDYMLQRLGLDPSKTLKQIGDGFYQQKLVRDQISELTGKQVLNGYSSAQDQYKALLESGVTYAQKFNLQVGVALSAEQMAQLTSDMVWLVEQEVQGQKVLVPVVYLAPNHTGSLTAGGAIITGDNVSITADQDIVNQNSTISGGQVNLVAGRDIKNETTTYVAKTGENVAAGNDIRTIAGQMATISSLGNVNITAGRDIAITGAKISAGTDLTLDAGRSLTAGATVTTDTTTAKNYLYDATTNIASSIQAGNNLSLTSRQDANLSGVQVAAGKDVTITSSLGNINMNSVQDKESVDQKTGFWRKNFYQKETTANVVSSITAGNNVTLTSQQDLNLSGAQVAAGQNLTLQSTAGNINLTAVKDETLEDKKVGSGSNWKRTRTDDETVIGSSLQAGNNITVAAVNPANSSTANPNSGSITIAGSSLTSDKGTVTLVADNDVAVTAVTEKHESLVQSHKKKSGFLSSKTTDKLDYSLTNEVKGSTISGEAVHVTSGKDLTVKGSNVVATNDVNLQADNDVTITSTQETGADEHYKKVKKSGLFSGGGLGFTIGTQSTKTTLNEQVKDEIGSTVGSIAGNVTVTAGNNVKSEGTTVVSGKDTTITGKNVSIDNTINTYDSQYKYEFKQSGLSVSLGGAIIDAGSNFAYHVNRAGDVQDKRLQTLYGYKALQDYQIIDKNLNQYTNLQKAYDQAVKDYEAAGITQKADKAEKVAQKSDALKNYIDQAFSINIGIGSTKTTKEQNIHVETVNAANITAGGDVTIKATAGDVDLKATNITGDDITLAAAKNLTIESAQNVSQTNTKNSSSSASLGASFGLGTGSLVGFNGGVGANKSKENEDSNTHTESVISASGTTTLKSGNDTNITGSQVKGEKVVADVGGNLNIGSQQDTDTYTEKSKNSGINFDTGNRGGTHGSTNTGKINSNYSSVIEQAGIYAGKQGFTINVGKNTDLKGAVISSEATPDKNKISTDTLTYSDIKNKAEYSASSSGVNLKNGSITPTPGMPVNGNAGSTTKSAIADGTIEIRSGNTDLSNLNRDTNNAVNALGKIFDKKSVQERQELAQVFSQEANKAIGDLADSMWKNAKTPEEKAKWVEGGEYKVLLHVVSSGIVSSMTGNGFASGAAGDGFSQLAQKQLANITDKNLRLIASEAIGAVAAKIVGGSVQAGASAAYSGIKYNDYNHRTHREGEIVHTKDGFFQVIDGVDTAIAPPPAGVYFWE</sequence>